<feature type="compositionally biased region" description="Low complexity" evidence="1">
    <location>
        <begin position="1"/>
        <end position="24"/>
    </location>
</feature>
<feature type="region of interest" description="Disordered" evidence="1">
    <location>
        <begin position="1"/>
        <end position="27"/>
    </location>
</feature>
<name>A0ABV0BC63_9SPHN</name>
<dbReference type="EMBL" id="JBDIZK010000007">
    <property type="protein sequence ID" value="MEN3747972.1"/>
    <property type="molecule type" value="Genomic_DNA"/>
</dbReference>
<dbReference type="PANTHER" id="PTHR12922:SF7">
    <property type="entry name" value="UBIQUINONE BIOSYNTHESIS PROTEIN COQ4 HOMOLOG, MITOCHONDRIAL"/>
    <property type="match status" value="1"/>
</dbReference>
<dbReference type="RefSeq" id="WP_346246988.1">
    <property type="nucleotide sequence ID" value="NZ_JBDIZK010000007.1"/>
</dbReference>
<evidence type="ECO:0000313" key="3">
    <source>
        <dbReference type="Proteomes" id="UP001427805"/>
    </source>
</evidence>
<proteinExistence type="predicted"/>
<organism evidence="2 3">
    <name type="scientific">Sphingomonas rustica</name>
    <dbReference type="NCBI Taxonomy" id="3103142"/>
    <lineage>
        <taxon>Bacteria</taxon>
        <taxon>Pseudomonadati</taxon>
        <taxon>Pseudomonadota</taxon>
        <taxon>Alphaproteobacteria</taxon>
        <taxon>Sphingomonadales</taxon>
        <taxon>Sphingomonadaceae</taxon>
        <taxon>Sphingomonas</taxon>
    </lineage>
</organism>
<evidence type="ECO:0000256" key="1">
    <source>
        <dbReference type="SAM" id="MobiDB-lite"/>
    </source>
</evidence>
<dbReference type="PANTHER" id="PTHR12922">
    <property type="entry name" value="UBIQUINONE BIOSYNTHESIS PROTEIN"/>
    <property type="match status" value="1"/>
</dbReference>
<evidence type="ECO:0000313" key="2">
    <source>
        <dbReference type="EMBL" id="MEN3747972.1"/>
    </source>
</evidence>
<gene>
    <name evidence="2" type="ORF">TPR58_12420</name>
</gene>
<reference evidence="2 3" key="1">
    <citation type="submission" date="2024-05" db="EMBL/GenBank/DDBJ databases">
        <title>Sphingomonas sp. HF-S3 16S ribosomal RNA gene Genome sequencing and assembly.</title>
        <authorList>
            <person name="Lee H."/>
        </authorList>
    </citation>
    <scope>NUCLEOTIDE SEQUENCE [LARGE SCALE GENOMIC DNA]</scope>
    <source>
        <strain evidence="2 3">HF-S3</strain>
    </source>
</reference>
<protein>
    <submittedName>
        <fullName evidence="2">Coq4 family protein</fullName>
    </submittedName>
</protein>
<dbReference type="InterPro" id="IPR007715">
    <property type="entry name" value="Coq4"/>
</dbReference>
<sequence length="268" mass="29179">MATQLAPTQRPTTAQPAATPPAEALNPGIPLRREWGTALNALGKLLANGDDTAQVFRIMRALNGDVTQRSYRKLLTIPAGGALAYRRVELARRLGDRAWIDGFAEGTVGGAYRSFLDATGYSADGLAEISMAEGAFQGDVEHPYAWMGRRERDIHDLWHILTGYKADEHLGEACLVAFSYAQTGGLGWGFIAMGAALKSLRVTRETAFLKAVIEGYRNGKRAAWLHAEDYEKLMAEPLEAARQRLNIAPAPGYRIAQQRLEAAGLKGI</sequence>
<dbReference type="Proteomes" id="UP001427805">
    <property type="component" value="Unassembled WGS sequence"/>
</dbReference>
<accession>A0ABV0BC63</accession>
<comment type="caution">
    <text evidence="2">The sequence shown here is derived from an EMBL/GenBank/DDBJ whole genome shotgun (WGS) entry which is preliminary data.</text>
</comment>
<keyword evidence="3" id="KW-1185">Reference proteome</keyword>
<dbReference type="Pfam" id="PF05019">
    <property type="entry name" value="Coq4"/>
    <property type="match status" value="1"/>
</dbReference>